<evidence type="ECO:0000313" key="5">
    <source>
        <dbReference type="Proteomes" id="UP001627154"/>
    </source>
</evidence>
<dbReference type="InterPro" id="IPR036770">
    <property type="entry name" value="Ankyrin_rpt-contain_sf"/>
</dbReference>
<keyword evidence="5" id="KW-1185">Reference proteome</keyword>
<organism evidence="4 5">
    <name type="scientific">Trichogramma kaykai</name>
    <dbReference type="NCBI Taxonomy" id="54128"/>
    <lineage>
        <taxon>Eukaryota</taxon>
        <taxon>Metazoa</taxon>
        <taxon>Ecdysozoa</taxon>
        <taxon>Arthropoda</taxon>
        <taxon>Hexapoda</taxon>
        <taxon>Insecta</taxon>
        <taxon>Pterygota</taxon>
        <taxon>Neoptera</taxon>
        <taxon>Endopterygota</taxon>
        <taxon>Hymenoptera</taxon>
        <taxon>Apocrita</taxon>
        <taxon>Proctotrupomorpha</taxon>
        <taxon>Chalcidoidea</taxon>
        <taxon>Trichogrammatidae</taxon>
        <taxon>Trichogramma</taxon>
    </lineage>
</organism>
<feature type="repeat" description="ANK" evidence="3">
    <location>
        <begin position="371"/>
        <end position="403"/>
    </location>
</feature>
<dbReference type="Gene3D" id="1.25.40.20">
    <property type="entry name" value="Ankyrin repeat-containing domain"/>
    <property type="match status" value="3"/>
</dbReference>
<dbReference type="PRINTS" id="PR01415">
    <property type="entry name" value="ANKYRIN"/>
</dbReference>
<feature type="repeat" description="ANK" evidence="3">
    <location>
        <begin position="894"/>
        <end position="926"/>
    </location>
</feature>
<dbReference type="AlphaFoldDB" id="A0ABD2XIS0"/>
<proteinExistence type="predicted"/>
<evidence type="ECO:0000313" key="4">
    <source>
        <dbReference type="EMBL" id="KAL3404898.1"/>
    </source>
</evidence>
<dbReference type="Proteomes" id="UP001627154">
    <property type="component" value="Unassembled WGS sequence"/>
</dbReference>
<sequence length="1280" mass="146783">MELLTTDERDIKDCYDSEDMDKLPSAKTLRVFKEKIDWDNEEQRQDLYRYFYSSIGRWRGQLPDLGKTFTPEEMDWILTQEVNKSSGQKLDLLDFVIRTGYTDKLCRRRGGGGPSSPHRSTALHQAAKRNMSWIVIRKLFELYNVFEANYVDEETGLTHLHVACKFRLFEHVKTFIELGHDPNCLAQPAAGFCFSSLQVACLTGQLEVAKACIEAGLKPDNQLEGVADDPPLQLAAAFNRVQLVRLLMKEGADPNLTRPDGKTTLHVVCETDNAFCMTELLLKLCVDHGKRLRIDRRDNHGRTPLLVALANKNWVVAELLMSRGADLKKADIEGVTPLHMIGKSQSSAGLVTILYNHHGEWPLQIDALNDDRETPLHLAASNGNHELVEFLLRNGADPNAQSKDGSTPLHLICKRSSGDPKRFFKIAKETKRTVRLDVRDAKGRTALEYTLAYFHITSFNVLLLNGATMPDDYFPDAEFFGERWNWEPVGDDRYNYQLRLVTEALATTDYLQRRCARKLLQGHVETLTHFLDRHGMFETPPPPRENWFRNDQFLAKASIMNMVKGPVEVPFFDLVKLSMDEIMKHKLFESSCCETLMYMVRMVDFDSFSVKNRMWCNVHLWKVAMRHYYEHFAPNLEPWPERQPAGFISTADYIPRKFSSVKNTIYISSISTLESYATELKMVPTNSHSYVYKMPQAYGFAISPFRDFDNLGEYSLASKGADFNNSKIDRESYSEYDSIDDADLWTCEDNDFHGQVNFDKLRSLRKDVDLKVFDQRYRFYEKFTKLISEWKGKLPNLRDLFRSEEIEALLAEAGINIGKTLNNYRGRLFIRFVKNSGYKDEPELDKDGKPLSDRVTPLHLIARYCRNPTWNSIIRDYLFEMYARFDVNYVDPESGLTHLHVACKTGCHEIVRKFLELGQDPNCLVRETCETPLHFALDGDHGDVVQLLLEHGADPNLPNVVGSTPLHVICKREYETDMAALFFKFCDEARRPVWLHPRDQRGRTPLQWAVASCSPRTVKALVDRGAAEGFVFPDEKLFEKRIRSQHSGTWGDSRLKLAASAMMVVEHLENAGFELDLEEALFIMKYFEKFGLLSYSPFVPEIMSSDADFVSKTKAMMLNPSLSCYDLVTMPPEKAIKRLTCADCFEFACEYPAWQLPPAFASMITVHLFEIMTRGYFQKWKTNAQAEMKKDGHKLFTATMETRKNIESCTIAKNALRLTETKKKSLYELFMQENPMQSALDELLAEQQANLPPAGSVSTQDWPGLTLDDFPELPPGELLF</sequence>
<comment type="caution">
    <text evidence="4">The sequence shown here is derived from an EMBL/GenBank/DDBJ whole genome shotgun (WGS) entry which is preliminary data.</text>
</comment>
<gene>
    <name evidence="4" type="ORF">TKK_002553</name>
</gene>
<accession>A0ABD2XIS0</accession>
<dbReference type="PANTHER" id="PTHR24126">
    <property type="entry name" value="ANKYRIN REPEAT, PH AND SEC7 DOMAIN CONTAINING PROTEIN SECG-RELATED"/>
    <property type="match status" value="1"/>
</dbReference>
<reference evidence="4 5" key="1">
    <citation type="journal article" date="2024" name="bioRxiv">
        <title>A reference genome for Trichogramma kaykai: A tiny desert-dwelling parasitoid wasp with competing sex-ratio distorters.</title>
        <authorList>
            <person name="Culotta J."/>
            <person name="Lindsey A.R."/>
        </authorList>
    </citation>
    <scope>NUCLEOTIDE SEQUENCE [LARGE SCALE GENOMIC DNA]</scope>
    <source>
        <strain evidence="4 5">KSX58</strain>
    </source>
</reference>
<dbReference type="EMBL" id="JBJJXI010000022">
    <property type="protein sequence ID" value="KAL3404898.1"/>
    <property type="molecule type" value="Genomic_DNA"/>
</dbReference>
<evidence type="ECO:0000256" key="1">
    <source>
        <dbReference type="ARBA" id="ARBA00022737"/>
    </source>
</evidence>
<protein>
    <submittedName>
        <fullName evidence="4">Uncharacterized protein</fullName>
    </submittedName>
</protein>
<evidence type="ECO:0000256" key="3">
    <source>
        <dbReference type="PROSITE-ProRule" id="PRU00023"/>
    </source>
</evidence>
<feature type="repeat" description="ANK" evidence="3">
    <location>
        <begin position="227"/>
        <end position="259"/>
    </location>
</feature>
<feature type="repeat" description="ANK" evidence="3">
    <location>
        <begin position="928"/>
        <end position="960"/>
    </location>
</feature>
<dbReference type="Pfam" id="PF12796">
    <property type="entry name" value="Ank_2"/>
    <property type="match status" value="2"/>
</dbReference>
<dbReference type="PROSITE" id="PS50088">
    <property type="entry name" value="ANK_REPEAT"/>
    <property type="match status" value="5"/>
</dbReference>
<dbReference type="PROSITE" id="PS50297">
    <property type="entry name" value="ANK_REP_REGION"/>
    <property type="match status" value="5"/>
</dbReference>
<dbReference type="SMART" id="SM00248">
    <property type="entry name" value="ANK"/>
    <property type="match status" value="12"/>
</dbReference>
<dbReference type="Pfam" id="PF13857">
    <property type="entry name" value="Ank_5"/>
    <property type="match status" value="1"/>
</dbReference>
<evidence type="ECO:0000256" key="2">
    <source>
        <dbReference type="ARBA" id="ARBA00023043"/>
    </source>
</evidence>
<feature type="repeat" description="ANK" evidence="3">
    <location>
        <begin position="300"/>
        <end position="332"/>
    </location>
</feature>
<name>A0ABD2XIS0_9HYME</name>
<keyword evidence="2 3" id="KW-0040">ANK repeat</keyword>
<dbReference type="SUPFAM" id="SSF48403">
    <property type="entry name" value="Ankyrin repeat"/>
    <property type="match status" value="2"/>
</dbReference>
<dbReference type="PANTHER" id="PTHR24126:SF14">
    <property type="entry name" value="ANK_REP_REGION DOMAIN-CONTAINING PROTEIN"/>
    <property type="match status" value="1"/>
</dbReference>
<keyword evidence="1" id="KW-0677">Repeat</keyword>
<dbReference type="InterPro" id="IPR002110">
    <property type="entry name" value="Ankyrin_rpt"/>
</dbReference>